<evidence type="ECO:0000313" key="2">
    <source>
        <dbReference type="EMBL" id="EKM56462.1"/>
    </source>
</evidence>
<keyword evidence="1" id="KW-1133">Transmembrane helix</keyword>
<dbReference type="EMBL" id="JH930471">
    <property type="protein sequence ID" value="EKM56462.1"/>
    <property type="molecule type" value="Genomic_DNA"/>
</dbReference>
<dbReference type="KEGG" id="pco:PHACADRAFT_253601"/>
<evidence type="ECO:0000313" key="3">
    <source>
        <dbReference type="Proteomes" id="UP000008370"/>
    </source>
</evidence>
<gene>
    <name evidence="2" type="ORF">PHACADRAFT_253601</name>
</gene>
<dbReference type="InParanoid" id="K5X131"/>
<dbReference type="Proteomes" id="UP000008370">
    <property type="component" value="Unassembled WGS sequence"/>
</dbReference>
<keyword evidence="1" id="KW-0472">Membrane</keyword>
<dbReference type="HOGENOM" id="CLU_2813235_0_0_1"/>
<organism evidence="2 3">
    <name type="scientific">Phanerochaete carnosa (strain HHB-10118-sp)</name>
    <name type="common">White-rot fungus</name>
    <name type="synonym">Peniophora carnosa</name>
    <dbReference type="NCBI Taxonomy" id="650164"/>
    <lineage>
        <taxon>Eukaryota</taxon>
        <taxon>Fungi</taxon>
        <taxon>Dikarya</taxon>
        <taxon>Basidiomycota</taxon>
        <taxon>Agaricomycotina</taxon>
        <taxon>Agaricomycetes</taxon>
        <taxon>Polyporales</taxon>
        <taxon>Phanerochaetaceae</taxon>
        <taxon>Phanerochaete</taxon>
    </lineage>
</organism>
<keyword evidence="1" id="KW-0812">Transmembrane</keyword>
<dbReference type="RefSeq" id="XP_007394309.1">
    <property type="nucleotide sequence ID" value="XM_007394247.1"/>
</dbReference>
<keyword evidence="3" id="KW-1185">Reference proteome</keyword>
<sequence>MQQRRPDMRLVLPSPLLLGSRLAPLGISIVFFVAASWILNISSLIPTHVTDRVPAIYSKLSAPPSLR</sequence>
<dbReference type="AlphaFoldDB" id="K5X131"/>
<feature type="transmembrane region" description="Helical" evidence="1">
    <location>
        <begin position="21"/>
        <end position="39"/>
    </location>
</feature>
<proteinExistence type="predicted"/>
<evidence type="ECO:0000256" key="1">
    <source>
        <dbReference type="SAM" id="Phobius"/>
    </source>
</evidence>
<reference evidence="2 3" key="1">
    <citation type="journal article" date="2012" name="BMC Genomics">
        <title>Comparative genomics of the white-rot fungi, Phanerochaete carnosa and P. chrysosporium, to elucidate the genetic basis of the distinct wood types they colonize.</title>
        <authorList>
            <person name="Suzuki H."/>
            <person name="MacDonald J."/>
            <person name="Syed K."/>
            <person name="Salamov A."/>
            <person name="Hori C."/>
            <person name="Aerts A."/>
            <person name="Henrissat B."/>
            <person name="Wiebenga A."/>
            <person name="vanKuyk P.A."/>
            <person name="Barry K."/>
            <person name="Lindquist E."/>
            <person name="LaButti K."/>
            <person name="Lapidus A."/>
            <person name="Lucas S."/>
            <person name="Coutinho P."/>
            <person name="Gong Y."/>
            <person name="Samejima M."/>
            <person name="Mahadevan R."/>
            <person name="Abou-Zaid M."/>
            <person name="de Vries R.P."/>
            <person name="Igarashi K."/>
            <person name="Yadav J.S."/>
            <person name="Grigoriev I.V."/>
            <person name="Master E.R."/>
        </authorList>
    </citation>
    <scope>NUCLEOTIDE SEQUENCE [LARGE SCALE GENOMIC DNA]</scope>
    <source>
        <strain evidence="2 3">HHB-10118-sp</strain>
    </source>
</reference>
<accession>K5X131</accession>
<protein>
    <submittedName>
        <fullName evidence="2">Uncharacterized protein</fullName>
    </submittedName>
</protein>
<dbReference type="GeneID" id="18915818"/>
<name>K5X131_PHACS</name>